<evidence type="ECO:0000259" key="3">
    <source>
        <dbReference type="Pfam" id="PF01408"/>
    </source>
</evidence>
<evidence type="ECO:0000259" key="2">
    <source>
        <dbReference type="Pfam" id="PF01370"/>
    </source>
</evidence>
<organism evidence="5 6">
    <name type="scientific">Natronomicrosphaera hydrolytica</name>
    <dbReference type="NCBI Taxonomy" id="3242702"/>
    <lineage>
        <taxon>Bacteria</taxon>
        <taxon>Pseudomonadati</taxon>
        <taxon>Planctomycetota</taxon>
        <taxon>Phycisphaerae</taxon>
        <taxon>Phycisphaerales</taxon>
        <taxon>Phycisphaeraceae</taxon>
        <taxon>Natronomicrosphaera</taxon>
    </lineage>
</organism>
<dbReference type="PANTHER" id="PTHR43818">
    <property type="entry name" value="BCDNA.GH03377"/>
    <property type="match status" value="1"/>
</dbReference>
<feature type="domain" description="GFO/IDH/MocA-like oxidoreductase" evidence="4">
    <location>
        <begin position="459"/>
        <end position="582"/>
    </location>
</feature>
<dbReference type="InterPro" id="IPR050463">
    <property type="entry name" value="Gfo/Idh/MocA_oxidrdct_glycsds"/>
</dbReference>
<dbReference type="SUPFAM" id="SSF51735">
    <property type="entry name" value="NAD(P)-binding Rossmann-fold domains"/>
    <property type="match status" value="2"/>
</dbReference>
<protein>
    <submittedName>
        <fullName evidence="5">NAD-dependent epimerase/dehydratase family protein</fullName>
    </submittedName>
</protein>
<feature type="domain" description="Gfo/Idh/MocA-like oxidoreductase N-terminal" evidence="3">
    <location>
        <begin position="330"/>
        <end position="449"/>
    </location>
</feature>
<dbReference type="Pfam" id="PF01370">
    <property type="entry name" value="Epimerase"/>
    <property type="match status" value="1"/>
</dbReference>
<dbReference type="EMBL" id="JBGUBD010000002">
    <property type="protein sequence ID" value="MFA9477350.1"/>
    <property type="molecule type" value="Genomic_DNA"/>
</dbReference>
<evidence type="ECO:0000259" key="4">
    <source>
        <dbReference type="Pfam" id="PF22725"/>
    </source>
</evidence>
<evidence type="ECO:0000256" key="1">
    <source>
        <dbReference type="ARBA" id="ARBA00023002"/>
    </source>
</evidence>
<dbReference type="InterPro" id="IPR001509">
    <property type="entry name" value="Epimerase_deHydtase"/>
</dbReference>
<dbReference type="Pfam" id="PF22725">
    <property type="entry name" value="GFO_IDH_MocA_C3"/>
    <property type="match status" value="1"/>
</dbReference>
<reference evidence="5 6" key="1">
    <citation type="submission" date="2024-08" db="EMBL/GenBank/DDBJ databases">
        <title>Whole-genome sequencing of halo(alkali)philic microorganisms from hypersaline lakes.</title>
        <authorList>
            <person name="Sorokin D.Y."/>
            <person name="Merkel A.Y."/>
            <person name="Messina E."/>
            <person name="Yakimov M."/>
        </authorList>
    </citation>
    <scope>NUCLEOTIDE SEQUENCE [LARGE SCALE GENOMIC DNA]</scope>
    <source>
        <strain evidence="5 6">AB-hyl4</strain>
    </source>
</reference>
<dbReference type="Gene3D" id="3.30.360.10">
    <property type="entry name" value="Dihydrodipicolinate Reductase, domain 2"/>
    <property type="match status" value="1"/>
</dbReference>
<name>A0ABV4U177_9BACT</name>
<dbReference type="InterPro" id="IPR000683">
    <property type="entry name" value="Gfo/Idh/MocA-like_OxRdtase_N"/>
</dbReference>
<evidence type="ECO:0000313" key="5">
    <source>
        <dbReference type="EMBL" id="MFA9477350.1"/>
    </source>
</evidence>
<dbReference type="RefSeq" id="WP_425344275.1">
    <property type="nucleotide sequence ID" value="NZ_JBGUBD010000002.1"/>
</dbReference>
<dbReference type="Proteomes" id="UP001575105">
    <property type="component" value="Unassembled WGS sequence"/>
</dbReference>
<keyword evidence="6" id="KW-1185">Reference proteome</keyword>
<evidence type="ECO:0000313" key="6">
    <source>
        <dbReference type="Proteomes" id="UP001575105"/>
    </source>
</evidence>
<feature type="domain" description="NAD-dependent epimerase/dehydratase" evidence="2">
    <location>
        <begin position="3"/>
        <end position="230"/>
    </location>
</feature>
<dbReference type="InterPro" id="IPR055170">
    <property type="entry name" value="GFO_IDH_MocA-like_dom"/>
</dbReference>
<dbReference type="Pfam" id="PF01408">
    <property type="entry name" value="GFO_IDH_MocA"/>
    <property type="match status" value="1"/>
</dbReference>
<proteinExistence type="predicted"/>
<dbReference type="SUPFAM" id="SSF55347">
    <property type="entry name" value="Glyceraldehyde-3-phosphate dehydrogenase-like, C-terminal domain"/>
    <property type="match status" value="1"/>
</dbReference>
<sequence>MRVLVTGATGFIGRHVTARLVDADHQAYALVRDPVRAKRHLPANVRWHVVDLTEPDLLEDILDNIDAVIHLAAATVGDWPTQLQATVEGTAALLDACRTANVYRFIHVSSVAVYDTRSLADGHTLAPNARLAEPSPDLGPYARAKLEAEHRARTAADAGHIDLTILRPGLVYGPRRVLFEHLGKPLPRLNRRLAYGSPDQRLPFVHVDSVADALLRTLTSPSTIGQTYNIVDEHDCSRQAYLNLHQQLTGRRQRTTYLPAGPLARLCDLSSRLPLPGGKLSGDKIRTRALSLHYTTDTLTRDTGWTPPHTLHVALADAIETTPGPHGRPLRVAVVGAGLNARYHLAPLHAHPHVRLVGLVDQQPDRAATLAKTFNITLATDSLDELFEHDRPDLVHLVTPPQTHASLTCELLQRGADVFCEKPMAMTRGECQLMARVATEHRRSLAVNHNLWFDPRLAATRQLVASGAIGDVVHIETHRAFAPRGMAAQPATRAAWLGSLPGGLLEDITPHALYATLGLLRADAKLLYAHHWCTDRHASDTAVSDELRLTLSDGHATAHIAISLNARPDTFTLRVHGTLATLIVDVQNMLLLLQRPGQGPRVLDRANQLARVSLGSLAQSAVNAARLATKRTQPPGDMTSVIHEHIRCLIEDHPFPISPEAGEHVVSLIEQIWPRHTPALAARPAALHERDVTT</sequence>
<dbReference type="Gene3D" id="3.40.50.720">
    <property type="entry name" value="NAD(P)-binding Rossmann-like Domain"/>
    <property type="match status" value="2"/>
</dbReference>
<gene>
    <name evidence="5" type="ORF">ACERK3_03465</name>
</gene>
<dbReference type="InterPro" id="IPR036291">
    <property type="entry name" value="NAD(P)-bd_dom_sf"/>
</dbReference>
<comment type="caution">
    <text evidence="5">The sequence shown here is derived from an EMBL/GenBank/DDBJ whole genome shotgun (WGS) entry which is preliminary data.</text>
</comment>
<dbReference type="PANTHER" id="PTHR43818:SF11">
    <property type="entry name" value="BCDNA.GH03377"/>
    <property type="match status" value="1"/>
</dbReference>
<keyword evidence="1" id="KW-0560">Oxidoreductase</keyword>
<accession>A0ABV4U177</accession>